<feature type="domain" description="HTH arsR-type" evidence="4">
    <location>
        <begin position="11"/>
        <end position="106"/>
    </location>
</feature>
<dbReference type="SMART" id="SM00418">
    <property type="entry name" value="HTH_ARSR"/>
    <property type="match status" value="1"/>
</dbReference>
<evidence type="ECO:0000313" key="6">
    <source>
        <dbReference type="Proteomes" id="UP000198462"/>
    </source>
</evidence>
<dbReference type="CDD" id="cd00090">
    <property type="entry name" value="HTH_ARSR"/>
    <property type="match status" value="1"/>
</dbReference>
<dbReference type="InterPro" id="IPR011991">
    <property type="entry name" value="ArsR-like_HTH"/>
</dbReference>
<dbReference type="Gene3D" id="1.10.10.10">
    <property type="entry name" value="Winged helix-like DNA-binding domain superfamily/Winged helix DNA-binding domain"/>
    <property type="match status" value="1"/>
</dbReference>
<dbReference type="PROSITE" id="PS50987">
    <property type="entry name" value="HTH_ARSR_2"/>
    <property type="match status" value="1"/>
</dbReference>
<gene>
    <name evidence="5" type="ORF">B5C34_02560</name>
</gene>
<dbReference type="InterPro" id="IPR001845">
    <property type="entry name" value="HTH_ArsR_DNA-bd_dom"/>
</dbReference>
<dbReference type="Proteomes" id="UP000198462">
    <property type="component" value="Unassembled WGS sequence"/>
</dbReference>
<proteinExistence type="predicted"/>
<keyword evidence="1" id="KW-0805">Transcription regulation</keyword>
<dbReference type="PANTHER" id="PTHR43132:SF2">
    <property type="entry name" value="ARSENICAL RESISTANCE OPERON REPRESSOR ARSR-RELATED"/>
    <property type="match status" value="1"/>
</dbReference>
<dbReference type="GO" id="GO:0003677">
    <property type="term" value="F:DNA binding"/>
    <property type="evidence" value="ECO:0007669"/>
    <property type="project" value="UniProtKB-KW"/>
</dbReference>
<evidence type="ECO:0000259" key="4">
    <source>
        <dbReference type="PROSITE" id="PS50987"/>
    </source>
</evidence>
<dbReference type="InterPro" id="IPR051011">
    <property type="entry name" value="Metal_resp_trans_reg"/>
</dbReference>
<dbReference type="EMBL" id="NFZT01000001">
    <property type="protein sequence ID" value="OWV32445.1"/>
    <property type="molecule type" value="Genomic_DNA"/>
</dbReference>
<protein>
    <submittedName>
        <fullName evidence="5">Transcriptional regulator</fullName>
    </submittedName>
</protein>
<accession>A0A219B2A1</accession>
<dbReference type="InterPro" id="IPR036388">
    <property type="entry name" value="WH-like_DNA-bd_sf"/>
</dbReference>
<keyword evidence="6" id="KW-1185">Reference proteome</keyword>
<evidence type="ECO:0000256" key="1">
    <source>
        <dbReference type="ARBA" id="ARBA00023015"/>
    </source>
</evidence>
<dbReference type="PANTHER" id="PTHR43132">
    <property type="entry name" value="ARSENICAL RESISTANCE OPERON REPRESSOR ARSR-RELATED"/>
    <property type="match status" value="1"/>
</dbReference>
<comment type="caution">
    <text evidence="5">The sequence shown here is derived from an EMBL/GenBank/DDBJ whole genome shotgun (WGS) entry which is preliminary data.</text>
</comment>
<sequence>MLKVDTADLQAFAARAGEVADILKLLGNRARLMILCKLAELGTASVGDLAEAIGLSQSATSQHLAKLRAEDIVSFRRDGQTLWYEVADPRLGRLLDSLHAIYCEDIT</sequence>
<dbReference type="PRINTS" id="PR00778">
    <property type="entry name" value="HTHARSR"/>
</dbReference>
<organism evidence="5 6">
    <name type="scientific">Pacificimonas flava</name>
    <dbReference type="NCBI Taxonomy" id="1234595"/>
    <lineage>
        <taxon>Bacteria</taxon>
        <taxon>Pseudomonadati</taxon>
        <taxon>Pseudomonadota</taxon>
        <taxon>Alphaproteobacteria</taxon>
        <taxon>Sphingomonadales</taxon>
        <taxon>Sphingosinicellaceae</taxon>
        <taxon>Pacificimonas</taxon>
    </lineage>
</organism>
<name>A0A219B2A1_9SPHN</name>
<dbReference type="AlphaFoldDB" id="A0A219B2A1"/>
<keyword evidence="2" id="KW-0238">DNA-binding</keyword>
<evidence type="ECO:0000256" key="3">
    <source>
        <dbReference type="ARBA" id="ARBA00023163"/>
    </source>
</evidence>
<evidence type="ECO:0000313" key="5">
    <source>
        <dbReference type="EMBL" id="OWV32445.1"/>
    </source>
</evidence>
<dbReference type="InterPro" id="IPR036390">
    <property type="entry name" value="WH_DNA-bd_sf"/>
</dbReference>
<dbReference type="NCBIfam" id="NF033788">
    <property type="entry name" value="HTH_metalloreg"/>
    <property type="match status" value="1"/>
</dbReference>
<dbReference type="OrthoDB" id="194599at2"/>
<reference evidence="6" key="1">
    <citation type="submission" date="2017-05" db="EMBL/GenBank/DDBJ databases">
        <authorList>
            <person name="Lin X."/>
        </authorList>
    </citation>
    <scope>NUCLEOTIDE SEQUENCE [LARGE SCALE GENOMIC DNA]</scope>
    <source>
        <strain evidence="6">JLT2012</strain>
    </source>
</reference>
<dbReference type="Pfam" id="PF01022">
    <property type="entry name" value="HTH_5"/>
    <property type="match status" value="1"/>
</dbReference>
<keyword evidence="3" id="KW-0804">Transcription</keyword>
<dbReference type="GO" id="GO:0003700">
    <property type="term" value="F:DNA-binding transcription factor activity"/>
    <property type="evidence" value="ECO:0007669"/>
    <property type="project" value="InterPro"/>
</dbReference>
<dbReference type="SUPFAM" id="SSF46785">
    <property type="entry name" value="Winged helix' DNA-binding domain"/>
    <property type="match status" value="1"/>
</dbReference>
<evidence type="ECO:0000256" key="2">
    <source>
        <dbReference type="ARBA" id="ARBA00023125"/>
    </source>
</evidence>